<dbReference type="CDD" id="cd01728">
    <property type="entry name" value="LSm1"/>
    <property type="match status" value="1"/>
</dbReference>
<comment type="similarity">
    <text evidence="1 6">Belongs to the snRNP Sm proteins family.</text>
</comment>
<evidence type="ECO:0000256" key="6">
    <source>
        <dbReference type="RuleBase" id="RU365047"/>
    </source>
</evidence>
<evidence type="ECO:0000313" key="9">
    <source>
        <dbReference type="Proteomes" id="UP000054524"/>
    </source>
</evidence>
<dbReference type="InterPro" id="IPR047575">
    <property type="entry name" value="Sm"/>
</dbReference>
<dbReference type="InterPro" id="IPR044642">
    <property type="entry name" value="PTHR15588"/>
</dbReference>
<dbReference type="EMBL" id="AKIJ01000001">
    <property type="protein sequence ID" value="KFG27386.1"/>
    <property type="molecule type" value="Genomic_DNA"/>
</dbReference>
<dbReference type="GO" id="GO:0000290">
    <property type="term" value="P:deadenylation-dependent decapping of nuclear-transcribed mRNA"/>
    <property type="evidence" value="ECO:0007669"/>
    <property type="project" value="TreeGrafter"/>
</dbReference>
<evidence type="ECO:0000313" key="8">
    <source>
        <dbReference type="EMBL" id="KFG27386.1"/>
    </source>
</evidence>
<dbReference type="PROSITE" id="PS52002">
    <property type="entry name" value="SM"/>
    <property type="match status" value="1"/>
</dbReference>
<proteinExistence type="inferred from homology"/>
<organism evidence="8 9">
    <name type="scientific">Nematocida ausubeli (strain ATCC PRA-371 / ERTm2)</name>
    <name type="common">Nematode killer fungus</name>
    <dbReference type="NCBI Taxonomy" id="1913371"/>
    <lineage>
        <taxon>Eukaryota</taxon>
        <taxon>Fungi</taxon>
        <taxon>Fungi incertae sedis</taxon>
        <taxon>Microsporidia</taxon>
        <taxon>Nematocida</taxon>
    </lineage>
</organism>
<evidence type="ECO:0000256" key="3">
    <source>
        <dbReference type="ARBA" id="ARBA00022664"/>
    </source>
</evidence>
<feature type="domain" description="Sm" evidence="7">
    <location>
        <begin position="9"/>
        <end position="84"/>
    </location>
</feature>
<dbReference type="PANTHER" id="PTHR15588:SF8">
    <property type="entry name" value="U6 SNRNA-ASSOCIATED SM-LIKE PROTEIN LSM1"/>
    <property type="match status" value="1"/>
</dbReference>
<dbReference type="PANTHER" id="PTHR15588">
    <property type="entry name" value="LSM1"/>
    <property type="match status" value="1"/>
</dbReference>
<dbReference type="AlphaFoldDB" id="A0A086J5G8"/>
<protein>
    <recommendedName>
        <fullName evidence="6">U6 snRNA-associated Sm-like protein LSm1</fullName>
    </recommendedName>
</protein>
<dbReference type="GO" id="GO:0003729">
    <property type="term" value="F:mRNA binding"/>
    <property type="evidence" value="ECO:0007669"/>
    <property type="project" value="TreeGrafter"/>
</dbReference>
<comment type="caution">
    <text evidence="8">The sequence shown here is derived from an EMBL/GenBank/DDBJ whole genome shotgun (WGS) entry which is preliminary data.</text>
</comment>
<dbReference type="SUPFAM" id="SSF50182">
    <property type="entry name" value="Sm-like ribonucleoproteins"/>
    <property type="match status" value="1"/>
</dbReference>
<sequence>MNSAVTGSKGTRLMEEYLDKSIFVVMRDGKYMVGTLRSYDQYYNILLEDSTEYTTSSTEYSSIESESVLLRGENIILLGEGTFSHEEMEKVPEITEKVKTNDDLDYIAL</sequence>
<dbReference type="GO" id="GO:1990904">
    <property type="term" value="C:ribonucleoprotein complex"/>
    <property type="evidence" value="ECO:0007669"/>
    <property type="project" value="UniProtKB-KW"/>
</dbReference>
<keyword evidence="4 6" id="KW-0694">RNA-binding</keyword>
<dbReference type="Pfam" id="PF01423">
    <property type="entry name" value="LSM"/>
    <property type="match status" value="1"/>
</dbReference>
<dbReference type="Proteomes" id="UP000054524">
    <property type="component" value="Unassembled WGS sequence"/>
</dbReference>
<dbReference type="InterPro" id="IPR010920">
    <property type="entry name" value="LSM_dom_sf"/>
</dbReference>
<evidence type="ECO:0000256" key="4">
    <source>
        <dbReference type="ARBA" id="ARBA00022884"/>
    </source>
</evidence>
<evidence type="ECO:0000256" key="2">
    <source>
        <dbReference type="ARBA" id="ARBA00022490"/>
    </source>
</evidence>
<dbReference type="InterPro" id="IPR034104">
    <property type="entry name" value="Lsm1"/>
</dbReference>
<comment type="subunit">
    <text evidence="6">Component of the heptameric LSM1-LSM7 complex that forms a seven-membered ring structure with a donut shape.</text>
</comment>
<dbReference type="GO" id="GO:0006397">
    <property type="term" value="P:mRNA processing"/>
    <property type="evidence" value="ECO:0007669"/>
    <property type="project" value="UniProtKB-UniRule"/>
</dbReference>
<keyword evidence="5 6" id="KW-0687">Ribonucleoprotein</keyword>
<accession>A0A086J5G8</accession>
<name>A0A086J5G8_NEMA1</name>
<dbReference type="GO" id="GO:1990726">
    <property type="term" value="C:Lsm1-7-Pat1 complex"/>
    <property type="evidence" value="ECO:0007669"/>
    <property type="project" value="TreeGrafter"/>
</dbReference>
<keyword evidence="2 6" id="KW-0963">Cytoplasm</keyword>
<reference evidence="8 9" key="1">
    <citation type="journal article" date="2014" name="Genome Announc.">
        <title>Genome Sequence of the Microsporidian Species Nematocida sp1 Strain ERTm6 (ATCC PRA-372).</title>
        <authorList>
            <person name="Bakowski M.A."/>
            <person name="Priest M."/>
            <person name="Young S."/>
            <person name="Cuomo C.A."/>
            <person name="Troemel E.R."/>
        </authorList>
    </citation>
    <scope>NUCLEOTIDE SEQUENCE [LARGE SCALE GENOMIC DNA]</scope>
    <source>
        <strain evidence="8 9">ERTm6</strain>
    </source>
</reference>
<dbReference type="HOGENOM" id="CLU_2237282_0_0_1"/>
<evidence type="ECO:0000256" key="1">
    <source>
        <dbReference type="ARBA" id="ARBA00006850"/>
    </source>
</evidence>
<dbReference type="Gene3D" id="2.30.30.100">
    <property type="match status" value="1"/>
</dbReference>
<keyword evidence="3 6" id="KW-0507">mRNA processing</keyword>
<dbReference type="GO" id="GO:0000932">
    <property type="term" value="C:P-body"/>
    <property type="evidence" value="ECO:0007669"/>
    <property type="project" value="UniProtKB-SubCell"/>
</dbReference>
<evidence type="ECO:0000256" key="5">
    <source>
        <dbReference type="ARBA" id="ARBA00023274"/>
    </source>
</evidence>
<comment type="function">
    <text evidence="6">Component of the cytoplasmic LSM1-LSM7 complex which is involved in mRNA degradation.</text>
</comment>
<keyword evidence="9" id="KW-1185">Reference proteome</keyword>
<dbReference type="InterPro" id="IPR001163">
    <property type="entry name" value="Sm_dom_euk/arc"/>
</dbReference>
<gene>
    <name evidence="6" type="primary">LSM1</name>
    <name evidence="8" type="ORF">NESG_00464</name>
</gene>
<comment type="subcellular location">
    <subcellularLocation>
        <location evidence="6">Cytoplasm</location>
    </subcellularLocation>
    <subcellularLocation>
        <location evidence="6">Cytoplasm</location>
        <location evidence="6">P-body</location>
    </subcellularLocation>
</comment>
<evidence type="ECO:0000259" key="7">
    <source>
        <dbReference type="PROSITE" id="PS52002"/>
    </source>
</evidence>
<dbReference type="SMART" id="SM00651">
    <property type="entry name" value="Sm"/>
    <property type="match status" value="1"/>
</dbReference>